<gene>
    <name evidence="2" type="ORF">C5613_23645</name>
</gene>
<feature type="region of interest" description="Disordered" evidence="1">
    <location>
        <begin position="28"/>
        <end position="62"/>
    </location>
</feature>
<evidence type="ECO:0000313" key="3">
    <source>
        <dbReference type="Proteomes" id="UP000239290"/>
    </source>
</evidence>
<dbReference type="Proteomes" id="UP000239290">
    <property type="component" value="Unassembled WGS sequence"/>
</dbReference>
<name>A0A2S8J7M5_RHOOP</name>
<protein>
    <submittedName>
        <fullName evidence="2">Uncharacterized protein</fullName>
    </submittedName>
</protein>
<sequence length="62" mass="6794">MPAGPCSQFGDVHDHLLRCRMAVTHNIPTRQTAGQGQKSGIRWVQSGPRRRRSTGPSGPMPE</sequence>
<organism evidence="2 3">
    <name type="scientific">Rhodococcus opacus</name>
    <name type="common">Nocardia opaca</name>
    <dbReference type="NCBI Taxonomy" id="37919"/>
    <lineage>
        <taxon>Bacteria</taxon>
        <taxon>Bacillati</taxon>
        <taxon>Actinomycetota</taxon>
        <taxon>Actinomycetes</taxon>
        <taxon>Mycobacteriales</taxon>
        <taxon>Nocardiaceae</taxon>
        <taxon>Rhodococcus</taxon>
    </lineage>
</organism>
<dbReference type="AlphaFoldDB" id="A0A2S8J7M5"/>
<accession>A0A2S8J7M5</accession>
<comment type="caution">
    <text evidence="2">The sequence shown here is derived from an EMBL/GenBank/DDBJ whole genome shotgun (WGS) entry which is preliminary data.</text>
</comment>
<dbReference type="EMBL" id="PUIO01000031">
    <property type="protein sequence ID" value="PQP22542.1"/>
    <property type="molecule type" value="Genomic_DNA"/>
</dbReference>
<reference evidence="3" key="1">
    <citation type="submission" date="2018-02" db="EMBL/GenBank/DDBJ databases">
        <title>Draft genome sequencing of Rhodococcus opacus KU647198.</title>
        <authorList>
            <person name="Zheng B.-X."/>
        </authorList>
    </citation>
    <scope>NUCLEOTIDE SEQUENCE [LARGE SCALE GENOMIC DNA]</scope>
    <source>
        <strain evidence="3">04-OD7</strain>
    </source>
</reference>
<feature type="compositionally biased region" description="Polar residues" evidence="1">
    <location>
        <begin position="28"/>
        <end position="38"/>
    </location>
</feature>
<evidence type="ECO:0000256" key="1">
    <source>
        <dbReference type="SAM" id="MobiDB-lite"/>
    </source>
</evidence>
<proteinExistence type="predicted"/>
<evidence type="ECO:0000313" key="2">
    <source>
        <dbReference type="EMBL" id="PQP22542.1"/>
    </source>
</evidence>